<dbReference type="Gene3D" id="2.40.180.10">
    <property type="entry name" value="Catalase core domain"/>
    <property type="match status" value="1"/>
</dbReference>
<evidence type="ECO:0000259" key="3">
    <source>
        <dbReference type="Pfam" id="PF00199"/>
    </source>
</evidence>
<protein>
    <recommendedName>
        <fullName evidence="2">catalase</fullName>
        <ecNumber evidence="2">1.11.1.6</ecNumber>
    </recommendedName>
</protein>
<name>A0ABR2FIJ1_9ROSI</name>
<evidence type="ECO:0000313" key="4">
    <source>
        <dbReference type="EMBL" id="KAK8580759.1"/>
    </source>
</evidence>
<dbReference type="EMBL" id="JBBPBM010000006">
    <property type="protein sequence ID" value="KAK8580759.1"/>
    <property type="molecule type" value="Genomic_DNA"/>
</dbReference>
<dbReference type="InterPro" id="IPR018028">
    <property type="entry name" value="Catalase"/>
</dbReference>
<dbReference type="EC" id="1.11.1.6" evidence="2"/>
<reference evidence="4 5" key="1">
    <citation type="journal article" date="2024" name="G3 (Bethesda)">
        <title>Genome assembly of Hibiscus sabdariffa L. provides insights into metabolisms of medicinal natural products.</title>
        <authorList>
            <person name="Kim T."/>
        </authorList>
    </citation>
    <scope>NUCLEOTIDE SEQUENCE [LARGE SCALE GENOMIC DNA]</scope>
    <source>
        <strain evidence="4">TK-2024</strain>
        <tissue evidence="4">Old leaves</tissue>
    </source>
</reference>
<keyword evidence="5" id="KW-1185">Reference proteome</keyword>
<dbReference type="InterPro" id="IPR020835">
    <property type="entry name" value="Catalase_sf"/>
</dbReference>
<feature type="domain" description="Catalase core" evidence="3">
    <location>
        <begin position="286"/>
        <end position="365"/>
    </location>
</feature>
<dbReference type="Proteomes" id="UP001472677">
    <property type="component" value="Unassembled WGS sequence"/>
</dbReference>
<dbReference type="PANTHER" id="PTHR11465">
    <property type="entry name" value="CATALASE"/>
    <property type="match status" value="1"/>
</dbReference>
<accession>A0ABR2FIJ1</accession>
<gene>
    <name evidence="4" type="ORF">V6N12_071011</name>
</gene>
<dbReference type="SUPFAM" id="SSF56634">
    <property type="entry name" value="Heme-dependent catalase-like"/>
    <property type="match status" value="1"/>
</dbReference>
<evidence type="ECO:0000256" key="2">
    <source>
        <dbReference type="ARBA" id="ARBA00012314"/>
    </source>
</evidence>
<comment type="cofactor">
    <cofactor evidence="1">
        <name>heme</name>
        <dbReference type="ChEBI" id="CHEBI:30413"/>
    </cofactor>
</comment>
<dbReference type="InterPro" id="IPR011614">
    <property type="entry name" value="Catalase_core"/>
</dbReference>
<sequence length="367" mass="42426">MLMPYRVFFLASDFRCNWQNSHRTINERIYFGSRKMREPTRLVRRHLVTSAECLICYDGEEDLDHILRFCPTACELWRRILGPIRFADFCLNPFDVWLMDNLNCTDAWMGGRMEWGACFSVWCWLLWKFRCSRVLDEDFIEREEIYDRGCRLLVECESTFGVTVAPVRELHRRQCWVGPARGWVKLNVDAAVGVSDDRASVGGVIRGADGYPALPLCQVRSSSKAIIWWKCLPTLIEGSGFQNVLFMLGEPVHRPEILMDPRGFAVKFYTRQGTRIGGPLISSHTIQIPESLHMFTFLFDDLGVPQDYRHMEGSGVKFHRKPTCGGKCLLEEEAIMIGESNHSHATQYLHVSIAAGKYPEWKRFIRQ</sequence>
<comment type="caution">
    <text evidence="4">The sequence shown here is derived from an EMBL/GenBank/DDBJ whole genome shotgun (WGS) entry which is preliminary data.</text>
</comment>
<organism evidence="4 5">
    <name type="scientific">Hibiscus sabdariffa</name>
    <name type="common">roselle</name>
    <dbReference type="NCBI Taxonomy" id="183260"/>
    <lineage>
        <taxon>Eukaryota</taxon>
        <taxon>Viridiplantae</taxon>
        <taxon>Streptophyta</taxon>
        <taxon>Embryophyta</taxon>
        <taxon>Tracheophyta</taxon>
        <taxon>Spermatophyta</taxon>
        <taxon>Magnoliopsida</taxon>
        <taxon>eudicotyledons</taxon>
        <taxon>Gunneridae</taxon>
        <taxon>Pentapetalae</taxon>
        <taxon>rosids</taxon>
        <taxon>malvids</taxon>
        <taxon>Malvales</taxon>
        <taxon>Malvaceae</taxon>
        <taxon>Malvoideae</taxon>
        <taxon>Hibiscus</taxon>
    </lineage>
</organism>
<evidence type="ECO:0000313" key="5">
    <source>
        <dbReference type="Proteomes" id="UP001472677"/>
    </source>
</evidence>
<proteinExistence type="predicted"/>
<dbReference type="PROSITE" id="PS51402">
    <property type="entry name" value="CATALASE_3"/>
    <property type="match status" value="1"/>
</dbReference>
<dbReference type="Pfam" id="PF00199">
    <property type="entry name" value="Catalase"/>
    <property type="match status" value="1"/>
</dbReference>
<dbReference type="PANTHER" id="PTHR11465:SF23">
    <property type="entry name" value="CATALASE-2"/>
    <property type="match status" value="1"/>
</dbReference>
<evidence type="ECO:0000256" key="1">
    <source>
        <dbReference type="ARBA" id="ARBA00001971"/>
    </source>
</evidence>